<keyword evidence="2" id="KW-1185">Reference proteome</keyword>
<dbReference type="EMBL" id="UYRR01030416">
    <property type="protein sequence ID" value="VDK41176.1"/>
    <property type="molecule type" value="Genomic_DNA"/>
</dbReference>
<dbReference type="OrthoDB" id="5845716at2759"/>
<sequence length="63" mass="7218">MSRHLEALNLHESGGRNEFMKAFGVKISQKPLEVTANRVKLPSITFAGNKFSDVDRDKVYYYI</sequence>
<reference evidence="3" key="1">
    <citation type="submission" date="2017-02" db="UniProtKB">
        <authorList>
            <consortium name="WormBaseParasite"/>
        </authorList>
    </citation>
    <scope>IDENTIFICATION</scope>
</reference>
<dbReference type="WBParaSite" id="ASIM_0000992901-mRNA-1">
    <property type="protein sequence ID" value="ASIM_0000992901-mRNA-1"/>
    <property type="gene ID" value="ASIM_0000992901"/>
</dbReference>
<gene>
    <name evidence="1" type="ORF">ASIM_LOCUS9665</name>
</gene>
<evidence type="ECO:0000313" key="2">
    <source>
        <dbReference type="Proteomes" id="UP000267096"/>
    </source>
</evidence>
<name>A0A0M3JQH8_ANISI</name>
<evidence type="ECO:0000313" key="3">
    <source>
        <dbReference type="WBParaSite" id="ASIM_0000992901-mRNA-1"/>
    </source>
</evidence>
<dbReference type="AlphaFoldDB" id="A0A0M3JQH8"/>
<evidence type="ECO:0000313" key="1">
    <source>
        <dbReference type="EMBL" id="VDK41176.1"/>
    </source>
</evidence>
<reference evidence="1 2" key="2">
    <citation type="submission" date="2018-11" db="EMBL/GenBank/DDBJ databases">
        <authorList>
            <consortium name="Pathogen Informatics"/>
        </authorList>
    </citation>
    <scope>NUCLEOTIDE SEQUENCE [LARGE SCALE GENOMIC DNA]</scope>
</reference>
<proteinExistence type="predicted"/>
<dbReference type="Proteomes" id="UP000267096">
    <property type="component" value="Unassembled WGS sequence"/>
</dbReference>
<accession>A0A0M3JQH8</accession>
<protein>
    <submittedName>
        <fullName evidence="3">ABC transporter ATP-binding protein</fullName>
    </submittedName>
</protein>
<organism evidence="3">
    <name type="scientific">Anisakis simplex</name>
    <name type="common">Herring worm</name>
    <dbReference type="NCBI Taxonomy" id="6269"/>
    <lineage>
        <taxon>Eukaryota</taxon>
        <taxon>Metazoa</taxon>
        <taxon>Ecdysozoa</taxon>
        <taxon>Nematoda</taxon>
        <taxon>Chromadorea</taxon>
        <taxon>Rhabditida</taxon>
        <taxon>Spirurina</taxon>
        <taxon>Ascaridomorpha</taxon>
        <taxon>Ascaridoidea</taxon>
        <taxon>Anisakidae</taxon>
        <taxon>Anisakis</taxon>
        <taxon>Anisakis simplex complex</taxon>
    </lineage>
</organism>